<evidence type="ECO:0000256" key="5">
    <source>
        <dbReference type="ARBA" id="ARBA00022840"/>
    </source>
</evidence>
<protein>
    <submittedName>
        <fullName evidence="7">G-type lectin S-receptor-like serine/threonine-protein kinase</fullName>
    </submittedName>
</protein>
<organism evidence="7">
    <name type="scientific">Noccaea caerulescens</name>
    <name type="common">Alpine penny-cress</name>
    <name type="synonym">Thlaspi caerulescens</name>
    <dbReference type="NCBI Taxonomy" id="107243"/>
    <lineage>
        <taxon>Eukaryota</taxon>
        <taxon>Viridiplantae</taxon>
        <taxon>Streptophyta</taxon>
        <taxon>Embryophyta</taxon>
        <taxon>Tracheophyta</taxon>
        <taxon>Spermatophyta</taxon>
        <taxon>Magnoliopsida</taxon>
        <taxon>eudicotyledons</taxon>
        <taxon>Gunneridae</taxon>
        <taxon>Pentapetalae</taxon>
        <taxon>rosids</taxon>
        <taxon>malvids</taxon>
        <taxon>Brassicales</taxon>
        <taxon>Brassicaceae</taxon>
        <taxon>Coluteocarpeae</taxon>
        <taxon>Noccaea</taxon>
    </lineage>
</organism>
<keyword evidence="5" id="KW-0067">ATP-binding</keyword>
<dbReference type="GO" id="GO:0030246">
    <property type="term" value="F:carbohydrate binding"/>
    <property type="evidence" value="ECO:0007669"/>
    <property type="project" value="UniProtKB-KW"/>
</dbReference>
<name>A0A1J3FC64_NOCCA</name>
<dbReference type="AlphaFoldDB" id="A0A1J3FC64"/>
<dbReference type="SUPFAM" id="SSF56112">
    <property type="entry name" value="Protein kinase-like (PK-like)"/>
    <property type="match status" value="1"/>
</dbReference>
<evidence type="ECO:0000256" key="1">
    <source>
        <dbReference type="ARBA" id="ARBA00022527"/>
    </source>
</evidence>
<keyword evidence="4 7" id="KW-0418">Kinase</keyword>
<reference evidence="7" key="1">
    <citation type="submission" date="2016-07" db="EMBL/GenBank/DDBJ databases">
        <title>De novo transcriptome assembly of four accessions of the metal hyperaccumulator plant Noccaea caerulescens.</title>
        <authorList>
            <person name="Blande D."/>
            <person name="Halimaa P."/>
            <person name="Tervahauta A.I."/>
            <person name="Aarts M.G."/>
            <person name="Karenlampi S.O."/>
        </authorList>
    </citation>
    <scope>NUCLEOTIDE SEQUENCE</scope>
</reference>
<dbReference type="GO" id="GO:0045087">
    <property type="term" value="P:innate immune response"/>
    <property type="evidence" value="ECO:0007669"/>
    <property type="project" value="TreeGrafter"/>
</dbReference>
<sequence>MGKKLLGDVFLAAPDGGKEEFMNEIVLISKLQHRNLVRILGYCIEGEEKLLIYEFMENKSLDTFIFRWSLLASFLP</sequence>
<dbReference type="InterPro" id="IPR011009">
    <property type="entry name" value="Kinase-like_dom_sf"/>
</dbReference>
<dbReference type="Gene3D" id="1.10.510.10">
    <property type="entry name" value="Transferase(Phosphotransferase) domain 1"/>
    <property type="match status" value="1"/>
</dbReference>
<keyword evidence="7" id="KW-0430">Lectin</keyword>
<proteinExistence type="predicted"/>
<evidence type="ECO:0000256" key="3">
    <source>
        <dbReference type="ARBA" id="ARBA00022741"/>
    </source>
</evidence>
<dbReference type="PANTHER" id="PTHR27002">
    <property type="entry name" value="RECEPTOR-LIKE SERINE/THREONINE-PROTEIN KINASE SD1-8"/>
    <property type="match status" value="1"/>
</dbReference>
<feature type="domain" description="Serine-threonine/tyrosine-protein kinase catalytic" evidence="6">
    <location>
        <begin position="18"/>
        <end position="65"/>
    </location>
</feature>
<accession>A0A1J3FC64</accession>
<evidence type="ECO:0000313" key="7">
    <source>
        <dbReference type="EMBL" id="JAU41691.1"/>
    </source>
</evidence>
<dbReference type="GO" id="GO:0005524">
    <property type="term" value="F:ATP binding"/>
    <property type="evidence" value="ECO:0007669"/>
    <property type="project" value="UniProtKB-KW"/>
</dbReference>
<evidence type="ECO:0000259" key="6">
    <source>
        <dbReference type="Pfam" id="PF07714"/>
    </source>
</evidence>
<dbReference type="GO" id="GO:0005886">
    <property type="term" value="C:plasma membrane"/>
    <property type="evidence" value="ECO:0007669"/>
    <property type="project" value="TreeGrafter"/>
</dbReference>
<dbReference type="InterPro" id="IPR001245">
    <property type="entry name" value="Ser-Thr/Tyr_kinase_cat_dom"/>
</dbReference>
<dbReference type="GO" id="GO:0004674">
    <property type="term" value="F:protein serine/threonine kinase activity"/>
    <property type="evidence" value="ECO:0007669"/>
    <property type="project" value="UniProtKB-KW"/>
</dbReference>
<keyword evidence="2" id="KW-0808">Transferase</keyword>
<evidence type="ECO:0000256" key="4">
    <source>
        <dbReference type="ARBA" id="ARBA00022777"/>
    </source>
</evidence>
<dbReference type="EMBL" id="GEVK01011141">
    <property type="protein sequence ID" value="JAU41691.1"/>
    <property type="molecule type" value="Transcribed_RNA"/>
</dbReference>
<keyword evidence="3" id="KW-0547">Nucleotide-binding</keyword>
<dbReference type="PANTHER" id="PTHR27002:SF506">
    <property type="entry name" value="ATP BINDING _ PROTEIN KINASE"/>
    <property type="match status" value="1"/>
</dbReference>
<evidence type="ECO:0000256" key="2">
    <source>
        <dbReference type="ARBA" id="ARBA00022679"/>
    </source>
</evidence>
<keyword evidence="7" id="KW-0675">Receptor</keyword>
<keyword evidence="1" id="KW-0723">Serine/threonine-protein kinase</keyword>
<dbReference type="Pfam" id="PF07714">
    <property type="entry name" value="PK_Tyr_Ser-Thr"/>
    <property type="match status" value="1"/>
</dbReference>
<gene>
    <name evidence="7" type="ORF">LC_TR8916_c4_g1_i1_g.32181</name>
</gene>